<protein>
    <submittedName>
        <fullName evidence="2">Uncharacterized protein</fullName>
    </submittedName>
</protein>
<evidence type="ECO:0000313" key="2">
    <source>
        <dbReference type="EMBL" id="BAH05073.1"/>
    </source>
</evidence>
<proteinExistence type="predicted"/>
<dbReference type="KEGG" id="ckr:CKR_0022"/>
<reference evidence="3" key="1">
    <citation type="submission" date="2005-09" db="EMBL/GenBank/DDBJ databases">
        <title>Complete genome sequence of Clostridium kluyveri and comparative genomics of Clostridia species.</title>
        <authorList>
            <person name="Inui M."/>
            <person name="Nonaka H."/>
            <person name="Shinoda Y."/>
            <person name="Ikenaga Y."/>
            <person name="Abe M."/>
            <person name="Naito K."/>
            <person name="Vertes A.A."/>
            <person name="Yukawa H."/>
        </authorList>
    </citation>
    <scope>NUCLEOTIDE SEQUENCE [LARGE SCALE GENOMIC DNA]</scope>
    <source>
        <strain evidence="3">NBRC 12016</strain>
    </source>
</reference>
<gene>
    <name evidence="2" type="ordered locus">CKR_0022</name>
</gene>
<dbReference type="AlphaFoldDB" id="B9DXU8"/>
<evidence type="ECO:0000313" key="3">
    <source>
        <dbReference type="Proteomes" id="UP000007969"/>
    </source>
</evidence>
<keyword evidence="1" id="KW-1133">Transmembrane helix</keyword>
<dbReference type="EMBL" id="AP009049">
    <property type="protein sequence ID" value="BAH05073.1"/>
    <property type="molecule type" value="Genomic_DNA"/>
</dbReference>
<dbReference type="Proteomes" id="UP000007969">
    <property type="component" value="Chromosome"/>
</dbReference>
<sequence>MQMKVSPVPNHTINTCRFLYTGGFFDGAIQVLPIFRGFHPISQGSTPSFPPIGDLFNDAAEFILYYNLHFRYLPFGIYYLHASCPVFLLHMVIGY</sequence>
<accession>B9DXU8</accession>
<evidence type="ECO:0000256" key="1">
    <source>
        <dbReference type="SAM" id="Phobius"/>
    </source>
</evidence>
<dbReference type="HOGENOM" id="CLU_2367889_0_0_9"/>
<name>B9DXU8_CLOK1</name>
<keyword evidence="1" id="KW-0472">Membrane</keyword>
<organism evidence="2 3">
    <name type="scientific">Clostridium kluyveri (strain NBRC 12016)</name>
    <dbReference type="NCBI Taxonomy" id="583346"/>
    <lineage>
        <taxon>Bacteria</taxon>
        <taxon>Bacillati</taxon>
        <taxon>Bacillota</taxon>
        <taxon>Clostridia</taxon>
        <taxon>Eubacteriales</taxon>
        <taxon>Clostridiaceae</taxon>
        <taxon>Clostridium</taxon>
    </lineage>
</organism>
<keyword evidence="1" id="KW-0812">Transmembrane</keyword>
<feature type="transmembrane region" description="Helical" evidence="1">
    <location>
        <begin position="72"/>
        <end position="93"/>
    </location>
</feature>